<proteinExistence type="predicted"/>
<reference evidence="3 4" key="1">
    <citation type="journal article" date="2016" name="Sci. Rep.">
        <title>The Dendrobium catenatum Lindl. genome sequence provides insights into polysaccharide synthase, floral development and adaptive evolution.</title>
        <authorList>
            <person name="Zhang G.Q."/>
            <person name="Xu Q."/>
            <person name="Bian C."/>
            <person name="Tsai W.C."/>
            <person name="Yeh C.M."/>
            <person name="Liu K.W."/>
            <person name="Yoshida K."/>
            <person name="Zhang L.S."/>
            <person name="Chang S.B."/>
            <person name="Chen F."/>
            <person name="Shi Y."/>
            <person name="Su Y.Y."/>
            <person name="Zhang Y.Q."/>
            <person name="Chen L.J."/>
            <person name="Yin Y."/>
            <person name="Lin M."/>
            <person name="Huang H."/>
            <person name="Deng H."/>
            <person name="Wang Z.W."/>
            <person name="Zhu S.L."/>
            <person name="Zhao X."/>
            <person name="Deng C."/>
            <person name="Niu S.C."/>
            <person name="Huang J."/>
            <person name="Wang M."/>
            <person name="Liu G.H."/>
            <person name="Yang H.J."/>
            <person name="Xiao X.J."/>
            <person name="Hsiao Y.Y."/>
            <person name="Wu W.L."/>
            <person name="Chen Y.Y."/>
            <person name="Mitsuda N."/>
            <person name="Ohme-Takagi M."/>
            <person name="Luo Y.B."/>
            <person name="Van de Peer Y."/>
            <person name="Liu Z.J."/>
        </authorList>
    </citation>
    <scope>NUCLEOTIDE SEQUENCE [LARGE SCALE GENOMIC DNA]</scope>
    <source>
        <tissue evidence="3">The whole plant</tissue>
    </source>
</reference>
<dbReference type="STRING" id="906689.A0A2I0XJS6"/>
<keyword evidence="4" id="KW-1185">Reference proteome</keyword>
<dbReference type="SMART" id="SM00240">
    <property type="entry name" value="FHA"/>
    <property type="match status" value="1"/>
</dbReference>
<dbReference type="Gene3D" id="2.60.200.20">
    <property type="match status" value="1"/>
</dbReference>
<dbReference type="InterPro" id="IPR000253">
    <property type="entry name" value="FHA_dom"/>
</dbReference>
<name>A0A2I0XJS6_9ASPA</name>
<dbReference type="InterPro" id="IPR050923">
    <property type="entry name" value="Cell_Proc_Reg/RNA_Proc"/>
</dbReference>
<organism evidence="3 4">
    <name type="scientific">Dendrobium catenatum</name>
    <dbReference type="NCBI Taxonomy" id="906689"/>
    <lineage>
        <taxon>Eukaryota</taxon>
        <taxon>Viridiplantae</taxon>
        <taxon>Streptophyta</taxon>
        <taxon>Embryophyta</taxon>
        <taxon>Tracheophyta</taxon>
        <taxon>Spermatophyta</taxon>
        <taxon>Magnoliopsida</taxon>
        <taxon>Liliopsida</taxon>
        <taxon>Asparagales</taxon>
        <taxon>Orchidaceae</taxon>
        <taxon>Epidendroideae</taxon>
        <taxon>Malaxideae</taxon>
        <taxon>Dendrobiinae</taxon>
        <taxon>Dendrobium</taxon>
    </lineage>
</organism>
<dbReference type="EMBL" id="KZ501821">
    <property type="protein sequence ID" value="PKU88155.1"/>
    <property type="molecule type" value="Genomic_DNA"/>
</dbReference>
<sequence length="312" mass="34724">MDGLGLRDVPPSMENPTLSLSIESGPKKGVTLECKPGDQLHIGRVVRGNALSIRDPSISQKHLVIRFLPEINRWAVIDLESSNGTYVNGALISPDNPSPLLDGDIIRIGEKTSIAVHVSASQAEAPPFSRHGCVRRRIKEIFSWEEQVNEPQKIGGRARASGRKRDREEFQPVVMKKIKGRVTKASARARSTRISEMKLVEEDMVIVTSDSDSTEGAEKEKPLRQTSVGAEEEEPSLVGEQEARDKAVEGDMDTMTTGEWFDRMEEYLPKTINRVAETIIAKLNDKARRFDEYVAQILNGRDEEVCGIFSQT</sequence>
<evidence type="ECO:0000259" key="2">
    <source>
        <dbReference type="PROSITE" id="PS50006"/>
    </source>
</evidence>
<dbReference type="InterPro" id="IPR008984">
    <property type="entry name" value="SMAD_FHA_dom_sf"/>
</dbReference>
<dbReference type="SUPFAM" id="SSF49879">
    <property type="entry name" value="SMAD/FHA domain"/>
    <property type="match status" value="1"/>
</dbReference>
<feature type="domain" description="FHA" evidence="2">
    <location>
        <begin position="40"/>
        <end position="92"/>
    </location>
</feature>
<feature type="region of interest" description="Disordered" evidence="1">
    <location>
        <begin position="209"/>
        <end position="245"/>
    </location>
</feature>
<accession>A0A2I0XJS6</accession>
<reference evidence="3 4" key="2">
    <citation type="journal article" date="2017" name="Nature">
        <title>The Apostasia genome and the evolution of orchids.</title>
        <authorList>
            <person name="Zhang G.Q."/>
            <person name="Liu K.W."/>
            <person name="Li Z."/>
            <person name="Lohaus R."/>
            <person name="Hsiao Y.Y."/>
            <person name="Niu S.C."/>
            <person name="Wang J.Y."/>
            <person name="Lin Y.C."/>
            <person name="Xu Q."/>
            <person name="Chen L.J."/>
            <person name="Yoshida K."/>
            <person name="Fujiwara S."/>
            <person name="Wang Z.W."/>
            <person name="Zhang Y.Q."/>
            <person name="Mitsuda N."/>
            <person name="Wang M."/>
            <person name="Liu G.H."/>
            <person name="Pecoraro L."/>
            <person name="Huang H.X."/>
            <person name="Xiao X.J."/>
            <person name="Lin M."/>
            <person name="Wu X.Y."/>
            <person name="Wu W.L."/>
            <person name="Chen Y.Y."/>
            <person name="Chang S.B."/>
            <person name="Sakamoto S."/>
            <person name="Ohme-Takagi M."/>
            <person name="Yagi M."/>
            <person name="Zeng S.J."/>
            <person name="Shen C.Y."/>
            <person name="Yeh C.M."/>
            <person name="Luo Y.B."/>
            <person name="Tsai W.C."/>
            <person name="Van de Peer Y."/>
            <person name="Liu Z.J."/>
        </authorList>
    </citation>
    <scope>NUCLEOTIDE SEQUENCE [LARGE SCALE GENOMIC DNA]</scope>
    <source>
        <tissue evidence="3">The whole plant</tissue>
    </source>
</reference>
<dbReference type="PROSITE" id="PS50006">
    <property type="entry name" value="FHA_DOMAIN"/>
    <property type="match status" value="1"/>
</dbReference>
<protein>
    <submittedName>
        <fullName evidence="3">FHA domain-containing protein</fullName>
    </submittedName>
</protein>
<dbReference type="AlphaFoldDB" id="A0A2I0XJS6"/>
<dbReference type="PANTHER" id="PTHR23308">
    <property type="entry name" value="NUCLEAR INHIBITOR OF PROTEIN PHOSPHATASE-1"/>
    <property type="match status" value="1"/>
</dbReference>
<evidence type="ECO:0000256" key="1">
    <source>
        <dbReference type="SAM" id="MobiDB-lite"/>
    </source>
</evidence>
<gene>
    <name evidence="3" type="ORF">MA16_Dca014589</name>
</gene>
<dbReference type="OrthoDB" id="687730at2759"/>
<evidence type="ECO:0000313" key="3">
    <source>
        <dbReference type="EMBL" id="PKU88155.1"/>
    </source>
</evidence>
<evidence type="ECO:0000313" key="4">
    <source>
        <dbReference type="Proteomes" id="UP000233837"/>
    </source>
</evidence>
<dbReference type="Pfam" id="PF00498">
    <property type="entry name" value="FHA"/>
    <property type="match status" value="1"/>
</dbReference>
<dbReference type="Proteomes" id="UP000233837">
    <property type="component" value="Unassembled WGS sequence"/>
</dbReference>